<dbReference type="Proteomes" id="UP000323597">
    <property type="component" value="Chromosome A02"/>
</dbReference>
<proteinExistence type="predicted"/>
<sequence length="85" mass="10164">MFHKQSNLFHRKLIGRDEEFKLMGEKLASLLMVPRSDETQLEYYIDDSVVSTFFILLKKRSDRFSKTYIDHYSFDAQIVVRTLIL</sequence>
<dbReference type="EMBL" id="CM017637">
    <property type="protein sequence ID" value="TYJ44845.1"/>
    <property type="molecule type" value="Genomic_DNA"/>
</dbReference>
<dbReference type="AlphaFoldDB" id="A0A5D3A0E3"/>
<evidence type="ECO:0000313" key="1">
    <source>
        <dbReference type="EMBL" id="TYJ44845.1"/>
    </source>
</evidence>
<keyword evidence="2" id="KW-1185">Reference proteome</keyword>
<name>A0A5D3A0E3_GOSMU</name>
<reference evidence="1 2" key="1">
    <citation type="submission" date="2019-07" db="EMBL/GenBank/DDBJ databases">
        <title>WGS assembly of Gossypium mustelinum.</title>
        <authorList>
            <person name="Chen Z.J."/>
            <person name="Sreedasyam A."/>
            <person name="Ando A."/>
            <person name="Song Q."/>
            <person name="De L."/>
            <person name="Hulse-Kemp A."/>
            <person name="Ding M."/>
            <person name="Ye W."/>
            <person name="Kirkbride R."/>
            <person name="Jenkins J."/>
            <person name="Plott C."/>
            <person name="Lovell J."/>
            <person name="Lin Y.-M."/>
            <person name="Vaughn R."/>
            <person name="Liu B."/>
            <person name="Li W."/>
            <person name="Simpson S."/>
            <person name="Scheffler B."/>
            <person name="Saski C."/>
            <person name="Grover C."/>
            <person name="Hu G."/>
            <person name="Conover J."/>
            <person name="Carlson J."/>
            <person name="Shu S."/>
            <person name="Boston L."/>
            <person name="Williams M."/>
            <person name="Peterson D."/>
            <person name="Mcgee K."/>
            <person name="Jones D."/>
            <person name="Wendel J."/>
            <person name="Stelly D."/>
            <person name="Grimwood J."/>
            <person name="Schmutz J."/>
        </authorList>
    </citation>
    <scope>NUCLEOTIDE SEQUENCE [LARGE SCALE GENOMIC DNA]</scope>
    <source>
        <strain evidence="1">1408120.09</strain>
    </source>
</reference>
<gene>
    <name evidence="1" type="ORF">E1A91_A02G013000v1</name>
</gene>
<organism evidence="1 2">
    <name type="scientific">Gossypium mustelinum</name>
    <name type="common">Cotton</name>
    <name type="synonym">Gossypium caicoense</name>
    <dbReference type="NCBI Taxonomy" id="34275"/>
    <lineage>
        <taxon>Eukaryota</taxon>
        <taxon>Viridiplantae</taxon>
        <taxon>Streptophyta</taxon>
        <taxon>Embryophyta</taxon>
        <taxon>Tracheophyta</taxon>
        <taxon>Spermatophyta</taxon>
        <taxon>Magnoliopsida</taxon>
        <taxon>eudicotyledons</taxon>
        <taxon>Gunneridae</taxon>
        <taxon>Pentapetalae</taxon>
        <taxon>rosids</taxon>
        <taxon>malvids</taxon>
        <taxon>Malvales</taxon>
        <taxon>Malvaceae</taxon>
        <taxon>Malvoideae</taxon>
        <taxon>Gossypium</taxon>
    </lineage>
</organism>
<accession>A0A5D3A0E3</accession>
<evidence type="ECO:0000313" key="2">
    <source>
        <dbReference type="Proteomes" id="UP000323597"/>
    </source>
</evidence>
<protein>
    <submittedName>
        <fullName evidence="1">Uncharacterized protein</fullName>
    </submittedName>
</protein>